<dbReference type="InterPro" id="IPR007118">
    <property type="entry name" value="Expan_Lol_pI"/>
</dbReference>
<comment type="subcellular location">
    <subcellularLocation>
        <location evidence="1">Secreted</location>
    </subcellularLocation>
</comment>
<organism evidence="7 8">
    <name type="scientific">Carex littledalei</name>
    <dbReference type="NCBI Taxonomy" id="544730"/>
    <lineage>
        <taxon>Eukaryota</taxon>
        <taxon>Viridiplantae</taxon>
        <taxon>Streptophyta</taxon>
        <taxon>Embryophyta</taxon>
        <taxon>Tracheophyta</taxon>
        <taxon>Spermatophyta</taxon>
        <taxon>Magnoliopsida</taxon>
        <taxon>Liliopsida</taxon>
        <taxon>Poales</taxon>
        <taxon>Cyperaceae</taxon>
        <taxon>Cyperoideae</taxon>
        <taxon>Cariceae</taxon>
        <taxon>Carex</taxon>
        <taxon>Carex subgen. Euthyceras</taxon>
    </lineage>
</organism>
<reference evidence="7" key="1">
    <citation type="submission" date="2020-01" db="EMBL/GenBank/DDBJ databases">
        <title>Genome sequence of Kobresia littledalei, the first chromosome-level genome in the family Cyperaceae.</title>
        <authorList>
            <person name="Qu G."/>
        </authorList>
    </citation>
    <scope>NUCLEOTIDE SEQUENCE</scope>
    <source>
        <strain evidence="7">C.B.Clarke</strain>
        <tissue evidence="7">Leaf</tissue>
    </source>
</reference>
<dbReference type="PANTHER" id="PTHR31692">
    <property type="entry name" value="EXPANSIN-B3"/>
    <property type="match status" value="1"/>
</dbReference>
<dbReference type="InterPro" id="IPR009009">
    <property type="entry name" value="RlpA-like_DPBB"/>
</dbReference>
<dbReference type="Pfam" id="PF03330">
    <property type="entry name" value="DPBB_1"/>
    <property type="match status" value="1"/>
</dbReference>
<feature type="domain" description="Expansin-like CBD" evidence="6">
    <location>
        <begin position="183"/>
        <end position="264"/>
    </location>
</feature>
<dbReference type="GO" id="GO:0005576">
    <property type="term" value="C:extracellular region"/>
    <property type="evidence" value="ECO:0007669"/>
    <property type="project" value="UniProtKB-SubCell"/>
</dbReference>
<proteinExistence type="inferred from homology"/>
<feature type="domain" description="Expansin-like EG45" evidence="5">
    <location>
        <begin position="61"/>
        <end position="170"/>
    </location>
</feature>
<dbReference type="PROSITE" id="PS50842">
    <property type="entry name" value="EXPANSIN_EG45"/>
    <property type="match status" value="1"/>
</dbReference>
<evidence type="ECO:0000259" key="6">
    <source>
        <dbReference type="PROSITE" id="PS50843"/>
    </source>
</evidence>
<feature type="chain" id="PRO_5032857840" evidence="4">
    <location>
        <begin position="25"/>
        <end position="269"/>
    </location>
</feature>
<protein>
    <submittedName>
        <fullName evidence="7">Beta-expansin 2</fullName>
    </submittedName>
</protein>
<comment type="similarity">
    <text evidence="2">Belongs to the expansin family. Expansin B subfamily.</text>
</comment>
<dbReference type="OrthoDB" id="613806at2759"/>
<name>A0A833QHH1_9POAL</name>
<evidence type="ECO:0000259" key="5">
    <source>
        <dbReference type="PROSITE" id="PS50842"/>
    </source>
</evidence>
<gene>
    <name evidence="7" type="ORF">FCM35_KLT14485</name>
</gene>
<evidence type="ECO:0000256" key="1">
    <source>
        <dbReference type="ARBA" id="ARBA00004613"/>
    </source>
</evidence>
<dbReference type="InterPro" id="IPR007117">
    <property type="entry name" value="Expansin_CBD"/>
</dbReference>
<keyword evidence="8" id="KW-1185">Reference proteome</keyword>
<dbReference type="InterPro" id="IPR007112">
    <property type="entry name" value="Expansin/allergen_DPBB_dom"/>
</dbReference>
<evidence type="ECO:0000256" key="4">
    <source>
        <dbReference type="SAM" id="SignalP"/>
    </source>
</evidence>
<keyword evidence="3" id="KW-0964">Secreted</keyword>
<dbReference type="Gene3D" id="2.60.40.760">
    <property type="entry name" value="Expansin, cellulose-binding-like domain"/>
    <property type="match status" value="1"/>
</dbReference>
<dbReference type="Proteomes" id="UP000623129">
    <property type="component" value="Unassembled WGS sequence"/>
</dbReference>
<keyword evidence="4" id="KW-0732">Signal</keyword>
<dbReference type="EMBL" id="SWLB01000027">
    <property type="protein sequence ID" value="KAF3321232.1"/>
    <property type="molecule type" value="Genomic_DNA"/>
</dbReference>
<dbReference type="SUPFAM" id="SSF49590">
    <property type="entry name" value="PHL pollen allergen"/>
    <property type="match status" value="1"/>
</dbReference>
<evidence type="ECO:0000313" key="7">
    <source>
        <dbReference type="EMBL" id="KAF3321232.1"/>
    </source>
</evidence>
<dbReference type="AlphaFoldDB" id="A0A833QHH1"/>
<dbReference type="InterPro" id="IPR005795">
    <property type="entry name" value="LolPI"/>
</dbReference>
<feature type="signal peptide" evidence="4">
    <location>
        <begin position="1"/>
        <end position="24"/>
    </location>
</feature>
<dbReference type="PRINTS" id="PR01225">
    <property type="entry name" value="EXPANSNFAMLY"/>
</dbReference>
<evidence type="ECO:0000313" key="8">
    <source>
        <dbReference type="Proteomes" id="UP000623129"/>
    </source>
</evidence>
<dbReference type="PRINTS" id="PR00829">
    <property type="entry name" value="LOLP1ALLERGN"/>
</dbReference>
<dbReference type="PANTHER" id="PTHR31692:SF56">
    <property type="entry name" value="EXPANSIN-B2-RELATED"/>
    <property type="match status" value="1"/>
</dbReference>
<dbReference type="Gene3D" id="2.40.40.10">
    <property type="entry name" value="RlpA-like domain"/>
    <property type="match status" value="1"/>
</dbReference>
<dbReference type="PROSITE" id="PS50843">
    <property type="entry name" value="EXPANSIN_CBD"/>
    <property type="match status" value="1"/>
</dbReference>
<dbReference type="InterPro" id="IPR036749">
    <property type="entry name" value="Expansin_CBD_sf"/>
</dbReference>
<comment type="caution">
    <text evidence="7">The sequence shown here is derived from an EMBL/GenBank/DDBJ whole genome shotgun (WGS) entry which is preliminary data.</text>
</comment>
<evidence type="ECO:0000256" key="2">
    <source>
        <dbReference type="ARBA" id="ARBA00005650"/>
    </source>
</evidence>
<accession>A0A833QHH1</accession>
<sequence>MASSSLLTLAASLALLSLFTLSTCFDPTAINYSTSAVALNWNMGSATWYGSPTGAGADDNGGGCGFKNVNLPPFNSMTSCGNHNLFKGGKGCGSCYLVKCTGHPACSGSPSHITIADLCDGGICLDAPYHFDMAGTAFGSMAYPGRANDLRHAGRLAIDFARVPCQYPGRTISFHVEQGSNPNYLAVLIEYEDGEGDLNMVEIMESNSRNWVQMKESWGAIYRLDTNRPLHAPFSIQMTDDKNRKLVARNVIPVNWRPNTFYRSVVQYS</sequence>
<evidence type="ECO:0000256" key="3">
    <source>
        <dbReference type="ARBA" id="ARBA00022525"/>
    </source>
</evidence>
<dbReference type="InterPro" id="IPR036908">
    <property type="entry name" value="RlpA-like_sf"/>
</dbReference>
<dbReference type="Pfam" id="PF01357">
    <property type="entry name" value="Expansin_C"/>
    <property type="match status" value="1"/>
</dbReference>
<dbReference type="SUPFAM" id="SSF50685">
    <property type="entry name" value="Barwin-like endoglucanases"/>
    <property type="match status" value="1"/>
</dbReference>